<evidence type="ECO:0000256" key="5">
    <source>
        <dbReference type="ARBA" id="ARBA00022786"/>
    </source>
</evidence>
<dbReference type="PANTHER" id="PTHR21646">
    <property type="entry name" value="UBIQUITIN CARBOXYL-TERMINAL HYDROLASE"/>
    <property type="match status" value="1"/>
</dbReference>
<reference evidence="11 12" key="1">
    <citation type="submission" date="2019-09" db="EMBL/GenBank/DDBJ databases">
        <authorList>
            <consortium name="DOE Joint Genome Institute"/>
            <person name="Mondo S.J."/>
            <person name="Navarro-Mendoza M.I."/>
            <person name="Perez-Arques C."/>
            <person name="Panchal S."/>
            <person name="Nicolas F.E."/>
            <person name="Ganguly P."/>
            <person name="Pangilinan J."/>
            <person name="Grigoriev I."/>
            <person name="Heitman J."/>
            <person name="Sanya K."/>
            <person name="Garre V."/>
        </authorList>
    </citation>
    <scope>NUCLEOTIDE SEQUENCE [LARGE SCALE GENOMIC DNA]</scope>
    <source>
        <strain evidence="11 12">MU402</strain>
    </source>
</reference>
<dbReference type="GO" id="GO:0016579">
    <property type="term" value="P:protein deubiquitination"/>
    <property type="evidence" value="ECO:0007669"/>
    <property type="project" value="InterPro"/>
</dbReference>
<gene>
    <name evidence="11" type="ORF">FB192DRAFT_1336315</name>
</gene>
<dbReference type="InterPro" id="IPR018200">
    <property type="entry name" value="USP_CS"/>
</dbReference>
<dbReference type="GO" id="GO:0006508">
    <property type="term" value="P:proteolysis"/>
    <property type="evidence" value="ECO:0007669"/>
    <property type="project" value="UniProtKB-KW"/>
</dbReference>
<dbReference type="EMBL" id="JAAECE010000012">
    <property type="protein sequence ID" value="KAF1796378.1"/>
    <property type="molecule type" value="Genomic_DNA"/>
</dbReference>
<evidence type="ECO:0000259" key="9">
    <source>
        <dbReference type="PROSITE" id="PS50235"/>
    </source>
</evidence>
<evidence type="ECO:0000256" key="6">
    <source>
        <dbReference type="ARBA" id="ARBA00022801"/>
    </source>
</evidence>
<feature type="domain" description="DUSP" evidence="10">
    <location>
        <begin position="29"/>
        <end position="139"/>
    </location>
</feature>
<dbReference type="Proteomes" id="UP000469890">
    <property type="component" value="Unassembled WGS sequence"/>
</dbReference>
<feature type="region of interest" description="Disordered" evidence="8">
    <location>
        <begin position="259"/>
        <end position="285"/>
    </location>
</feature>
<dbReference type="InterPro" id="IPR006615">
    <property type="entry name" value="Pept_C19_DUSP"/>
</dbReference>
<accession>A0A8H4B725</accession>
<evidence type="ECO:0000256" key="3">
    <source>
        <dbReference type="ARBA" id="ARBA00012759"/>
    </source>
</evidence>
<dbReference type="Gene3D" id="3.30.2230.10">
    <property type="entry name" value="DUSP-like"/>
    <property type="match status" value="1"/>
</dbReference>
<name>A0A8H4B725_MUCCL</name>
<dbReference type="InterPro" id="IPR038765">
    <property type="entry name" value="Papain-like_cys_pep_sf"/>
</dbReference>
<keyword evidence="4" id="KW-0645">Protease</keyword>
<comment type="catalytic activity">
    <reaction evidence="1">
        <text>Thiol-dependent hydrolysis of ester, thioester, amide, peptide and isopeptide bonds formed by the C-terminal Gly of ubiquitin (a 76-residue protein attached to proteins as an intracellular targeting signal).</text>
        <dbReference type="EC" id="3.4.19.12"/>
    </reaction>
</comment>
<dbReference type="PROSITE" id="PS50007">
    <property type="entry name" value="PIPLC_X_DOMAIN"/>
    <property type="match status" value="1"/>
</dbReference>
<feature type="region of interest" description="Disordered" evidence="8">
    <location>
        <begin position="904"/>
        <end position="963"/>
    </location>
</feature>
<dbReference type="PROSITE" id="PS51283">
    <property type="entry name" value="DUSP"/>
    <property type="match status" value="1"/>
</dbReference>
<keyword evidence="6" id="KW-0378">Hydrolase</keyword>
<feature type="compositionally biased region" description="Acidic residues" evidence="8">
    <location>
        <begin position="751"/>
        <end position="770"/>
    </location>
</feature>
<feature type="domain" description="USP" evidence="9">
    <location>
        <begin position="321"/>
        <end position="1186"/>
    </location>
</feature>
<comment type="similarity">
    <text evidence="2">Belongs to the peptidase C19 family.</text>
</comment>
<dbReference type="GO" id="GO:0004843">
    <property type="term" value="F:cysteine-type deubiquitinase activity"/>
    <property type="evidence" value="ECO:0007669"/>
    <property type="project" value="UniProtKB-EC"/>
</dbReference>
<evidence type="ECO:0000313" key="11">
    <source>
        <dbReference type="EMBL" id="KAF1796378.1"/>
    </source>
</evidence>
<evidence type="ECO:0000256" key="1">
    <source>
        <dbReference type="ARBA" id="ARBA00000707"/>
    </source>
</evidence>
<comment type="caution">
    <text evidence="11">The sequence shown here is derived from an EMBL/GenBank/DDBJ whole genome shotgun (WGS) entry which is preliminary data.</text>
</comment>
<dbReference type="CDD" id="cd02674">
    <property type="entry name" value="Peptidase_C19R"/>
    <property type="match status" value="1"/>
</dbReference>
<dbReference type="PROSITE" id="PS00972">
    <property type="entry name" value="USP_1"/>
    <property type="match status" value="1"/>
</dbReference>
<evidence type="ECO:0000256" key="4">
    <source>
        <dbReference type="ARBA" id="ARBA00022670"/>
    </source>
</evidence>
<feature type="region of interest" description="Disordered" evidence="8">
    <location>
        <begin position="1228"/>
        <end position="1291"/>
    </location>
</feature>
<proteinExistence type="inferred from homology"/>
<dbReference type="InterPro" id="IPR028889">
    <property type="entry name" value="USP"/>
</dbReference>
<keyword evidence="5" id="KW-0833">Ubl conjugation pathway</keyword>
<dbReference type="PROSITE" id="PS00973">
    <property type="entry name" value="USP_2"/>
    <property type="match status" value="1"/>
</dbReference>
<feature type="region of interest" description="Disordered" evidence="8">
    <location>
        <begin position="847"/>
        <end position="880"/>
    </location>
</feature>
<organism evidence="11 12">
    <name type="scientific">Mucor circinelloides f. lusitanicus</name>
    <name type="common">Mucor racemosus var. lusitanicus</name>
    <dbReference type="NCBI Taxonomy" id="29924"/>
    <lineage>
        <taxon>Eukaryota</taxon>
        <taxon>Fungi</taxon>
        <taxon>Fungi incertae sedis</taxon>
        <taxon>Mucoromycota</taxon>
        <taxon>Mucoromycotina</taxon>
        <taxon>Mucoromycetes</taxon>
        <taxon>Mucorales</taxon>
        <taxon>Mucorineae</taxon>
        <taxon>Mucoraceae</taxon>
        <taxon>Mucor</taxon>
    </lineage>
</organism>
<evidence type="ECO:0000256" key="2">
    <source>
        <dbReference type="ARBA" id="ARBA00009085"/>
    </source>
</evidence>
<feature type="region of interest" description="Disordered" evidence="8">
    <location>
        <begin position="731"/>
        <end position="770"/>
    </location>
</feature>
<dbReference type="InterPro" id="IPR050185">
    <property type="entry name" value="Ub_carboxyl-term_hydrolase"/>
</dbReference>
<feature type="compositionally biased region" description="Polar residues" evidence="8">
    <location>
        <begin position="919"/>
        <end position="937"/>
    </location>
</feature>
<dbReference type="SUPFAM" id="SSF54001">
    <property type="entry name" value="Cysteine proteinases"/>
    <property type="match status" value="1"/>
</dbReference>
<dbReference type="PROSITE" id="PS50235">
    <property type="entry name" value="USP_3"/>
    <property type="match status" value="1"/>
</dbReference>
<feature type="compositionally biased region" description="Pro residues" evidence="8">
    <location>
        <begin position="944"/>
        <end position="960"/>
    </location>
</feature>
<dbReference type="Pfam" id="PF00443">
    <property type="entry name" value="UCH"/>
    <property type="match status" value="1"/>
</dbReference>
<dbReference type="SMART" id="SM00695">
    <property type="entry name" value="DUSP"/>
    <property type="match status" value="1"/>
</dbReference>
<evidence type="ECO:0000259" key="10">
    <source>
        <dbReference type="PROSITE" id="PS51283"/>
    </source>
</evidence>
<dbReference type="SUPFAM" id="SSF143791">
    <property type="entry name" value="DUSP-like"/>
    <property type="match status" value="1"/>
</dbReference>
<dbReference type="PANTHER" id="PTHR21646:SF24">
    <property type="entry name" value="UBIQUITIN CARBOXYL-TERMINAL HYDROLASE"/>
    <property type="match status" value="1"/>
</dbReference>
<feature type="compositionally biased region" description="Low complexity" evidence="8">
    <location>
        <begin position="264"/>
        <end position="285"/>
    </location>
</feature>
<dbReference type="InterPro" id="IPR035927">
    <property type="entry name" value="DUSP-like_sf"/>
</dbReference>
<dbReference type="Pfam" id="PF06337">
    <property type="entry name" value="DUSP"/>
    <property type="match status" value="1"/>
</dbReference>
<feature type="compositionally biased region" description="Polar residues" evidence="8">
    <location>
        <begin position="1274"/>
        <end position="1283"/>
    </location>
</feature>
<dbReference type="InterPro" id="IPR001394">
    <property type="entry name" value="Peptidase_C19_UCH"/>
</dbReference>
<dbReference type="Gene3D" id="3.90.70.10">
    <property type="entry name" value="Cysteine proteinases"/>
    <property type="match status" value="2"/>
</dbReference>
<evidence type="ECO:0000256" key="8">
    <source>
        <dbReference type="SAM" id="MobiDB-lite"/>
    </source>
</evidence>
<feature type="region of interest" description="Disordered" evidence="8">
    <location>
        <begin position="1"/>
        <end position="28"/>
    </location>
</feature>
<protein>
    <recommendedName>
        <fullName evidence="3">ubiquitinyl hydrolase 1</fullName>
        <ecNumber evidence="3">3.4.19.12</ecNumber>
    </recommendedName>
</protein>
<keyword evidence="7" id="KW-0788">Thiol protease</keyword>
<evidence type="ECO:0000256" key="7">
    <source>
        <dbReference type="ARBA" id="ARBA00022807"/>
    </source>
</evidence>
<sequence>MSDSEMDKSPVSTKRARESSVNEEEALPVDPKDQISLIKQLQEQHLQDGAVWCLVSKAWYTRWQKYCARMSSTQPEARLLGERAPPGPIDNSSILCNGRLAEDLELDEDVFAVPEEAWTKLVAWYGSRDDAEPIQRLIITTQNEQKTVDMYPPQFKLYLIESSSNNSQLTRCPIITLSQTSLVADFVHAVKNAFDLTPDTDMQAWILKHEPDTLSAPTVSAQVVHQATSWDLDQQPDAALACSGLSLVAVEVRDKFTGKFPSEQQQQQQQQPAKTSSDSSSVSSASSVFANGFNNLTTSSCTTSPPPPAPAPTPRHTRGVCGLQNLGNTCFMNSALQCLSNTPQLTRWFLAGNYKTDLNRDNPLGMKGQVAEAYGELIQHLWSGSAGSVAPRDFKYTIGRFNSSFSGYQQHDTQELLAFLLDGLHEDLNRIIKKPYIELPDFDGMKDVDIAEKSWDYHRARNDSVIVDLFQGQFKSRLICEECENVSVTFDPFMYLSLPLPIKKKSKTSIVYVPYDPSQQLQKMVVTLSKEASIAHLQKEVAKMMSVEDPNTLLVVELFNHKIYKVFPQYEPVATIGSSDIIYVYQLPGPVPPLPKKKARYSFNRYSQLEDDLEENQPIDENQLIVFPVYCATVTKTDTYSSRESIEQFGDPIILAVPRKDANKFDVLYHLVSAHVERYTQFKLFEEVKEDVMDNQSLEEESQTLEDSEIFDNEDQDDEQPPGYDTVVQQDPVALERPDEITELTSTTTVLEEEEQEKEEDEEEKDDMDIDTPAPNHAHLIHTAAAVTPAGGKKVEPMSNLFAVKVFPAPRSYSRGPEELLPAVQGWSGLVDLAERAKAEQEQLEAYLKQQEESSSSSDDDADEQAKAAQETDTDMQDSVVLPSRMQDEDEDEDDQVEDAAALFSTNNQPDDNDRDSLDNISFRSANSDRFSSNSIKPLSPLIGPSPPSPPAAPAAPAPALPKRKVACPPSTIIRQGEGILLAWTPKKAQQLFGVARHHSNDSGVCTDAWHDMKDLGDPNDEDMTAQQKKQVTLSDCLDEFTKEEELSEEDLWYCPKCKKHQRATKKFDLWRMPEIMVVHLKRFSHSRTWRDKIDALIDFPTSELDLTDRVLSIEDHASVKDEDRLVYDLYGVDNHYGGLGGGHYTSFAQNFEDGNWYNFDDSHVTKVDVNDVKTTAAYLLFYKRRRPLNQDPTRTVEEILKEAQEKQQAAELEQQPQDEPIVEFSNHNIVPGYSSSSSSEDEQQEMNHHEPAQQPSDSIVTDITDMTPAIDMHQQQELVQDSDSIKSTDL</sequence>
<dbReference type="EC" id="3.4.19.12" evidence="3"/>
<evidence type="ECO:0000313" key="12">
    <source>
        <dbReference type="Proteomes" id="UP000469890"/>
    </source>
</evidence>